<name>A0AAV8Q9S0_ENSVE</name>
<gene>
    <name evidence="3" type="ORF">OPV22_026100</name>
</gene>
<keyword evidence="4" id="KW-1185">Reference proteome</keyword>
<keyword evidence="2" id="KW-0732">Signal</keyword>
<dbReference type="AlphaFoldDB" id="A0AAV8Q9S0"/>
<comment type="similarity">
    <text evidence="1">Belongs to the GASA family.</text>
</comment>
<dbReference type="PANTHER" id="PTHR23201:SF149">
    <property type="entry name" value="GIBBERELLIN STIMULATED TRANSCRIPT RELATED PROTEIN 2"/>
    <property type="match status" value="1"/>
</dbReference>
<feature type="chain" id="PRO_5043417779" description="Snakin-2" evidence="2">
    <location>
        <begin position="24"/>
        <end position="109"/>
    </location>
</feature>
<dbReference type="PANTHER" id="PTHR23201">
    <property type="entry name" value="EXTENSIN, PROLINE-RICH PROTEIN"/>
    <property type="match status" value="1"/>
</dbReference>
<organism evidence="3 4">
    <name type="scientific">Ensete ventricosum</name>
    <name type="common">Abyssinian banana</name>
    <name type="synonym">Musa ensete</name>
    <dbReference type="NCBI Taxonomy" id="4639"/>
    <lineage>
        <taxon>Eukaryota</taxon>
        <taxon>Viridiplantae</taxon>
        <taxon>Streptophyta</taxon>
        <taxon>Embryophyta</taxon>
        <taxon>Tracheophyta</taxon>
        <taxon>Spermatophyta</taxon>
        <taxon>Magnoliopsida</taxon>
        <taxon>Liliopsida</taxon>
        <taxon>Zingiberales</taxon>
        <taxon>Musaceae</taxon>
        <taxon>Ensete</taxon>
    </lineage>
</organism>
<evidence type="ECO:0000256" key="1">
    <source>
        <dbReference type="ARBA" id="ARBA00010582"/>
    </source>
</evidence>
<reference evidence="3 4" key="1">
    <citation type="submission" date="2022-12" db="EMBL/GenBank/DDBJ databases">
        <title>Chromosome-scale assembly of the Ensete ventricosum genome.</title>
        <authorList>
            <person name="Dussert Y."/>
            <person name="Stocks J."/>
            <person name="Wendawek A."/>
            <person name="Woldeyes F."/>
            <person name="Nichols R.A."/>
            <person name="Borrell J.S."/>
        </authorList>
    </citation>
    <scope>NUCLEOTIDE SEQUENCE [LARGE SCALE GENOMIC DNA]</scope>
    <source>
        <strain evidence="4">cv. Maze</strain>
        <tissue evidence="3">Seeds</tissue>
    </source>
</reference>
<dbReference type="Proteomes" id="UP001222027">
    <property type="component" value="Unassembled WGS sequence"/>
</dbReference>
<dbReference type="Pfam" id="PF02704">
    <property type="entry name" value="GASA"/>
    <property type="match status" value="1"/>
</dbReference>
<evidence type="ECO:0000256" key="2">
    <source>
        <dbReference type="SAM" id="SignalP"/>
    </source>
</evidence>
<dbReference type="InterPro" id="IPR003854">
    <property type="entry name" value="GASA"/>
</dbReference>
<comment type="caution">
    <text evidence="3">The sequence shown here is derived from an EMBL/GenBank/DDBJ whole genome shotgun (WGS) entry which is preliminary data.</text>
</comment>
<dbReference type="EMBL" id="JAQQAF010000007">
    <property type="protein sequence ID" value="KAJ8471757.1"/>
    <property type="molecule type" value="Genomic_DNA"/>
</dbReference>
<proteinExistence type="inferred from homology"/>
<accession>A0AAV8Q9S0</accession>
<protein>
    <recommendedName>
        <fullName evidence="5">Snakin-2</fullName>
    </recommendedName>
</protein>
<feature type="signal peptide" evidence="2">
    <location>
        <begin position="1"/>
        <end position="23"/>
    </location>
</feature>
<evidence type="ECO:0000313" key="4">
    <source>
        <dbReference type="Proteomes" id="UP001222027"/>
    </source>
</evidence>
<evidence type="ECO:0008006" key="5">
    <source>
        <dbReference type="Google" id="ProtNLM"/>
    </source>
</evidence>
<sequence length="109" mass="11813">MALCWRQLLFTVLLLFCVLVDEAHFREAVVQDEPAVSGGGDGEPVPVIDCAGLCGVRCSRHSRPNRCMRACGTCCFRCKCVPPGTSGNRDICGACYTDMTTHGNRTKCP</sequence>
<evidence type="ECO:0000313" key="3">
    <source>
        <dbReference type="EMBL" id="KAJ8471757.1"/>
    </source>
</evidence>